<dbReference type="InterPro" id="IPR041577">
    <property type="entry name" value="RT_RNaseH_2"/>
</dbReference>
<evidence type="ECO:0000313" key="5">
    <source>
        <dbReference type="Proteomes" id="UP000265515"/>
    </source>
</evidence>
<dbReference type="SUPFAM" id="SSF56672">
    <property type="entry name" value="DNA/RNA polymerases"/>
    <property type="match status" value="1"/>
</dbReference>
<dbReference type="PANTHER" id="PTHR37984:SF5">
    <property type="entry name" value="PROTEIN NYNRIN-LIKE"/>
    <property type="match status" value="1"/>
</dbReference>
<feature type="region of interest" description="Disordered" evidence="2">
    <location>
        <begin position="577"/>
        <end position="602"/>
    </location>
</feature>
<evidence type="ECO:0000256" key="2">
    <source>
        <dbReference type="SAM" id="MobiDB-lite"/>
    </source>
</evidence>
<dbReference type="Gramene" id="GBG85288">
    <property type="protein sequence ID" value="GBG85288"/>
    <property type="gene ID" value="CBR_g39856"/>
</dbReference>
<proteinExistence type="predicted"/>
<evidence type="ECO:0000259" key="3">
    <source>
        <dbReference type="Pfam" id="PF17919"/>
    </source>
</evidence>
<dbReference type="Gene3D" id="3.30.70.270">
    <property type="match status" value="1"/>
</dbReference>
<feature type="compositionally biased region" description="Gly residues" evidence="2">
    <location>
        <begin position="133"/>
        <end position="147"/>
    </location>
</feature>
<dbReference type="AlphaFoldDB" id="A0A388LSH3"/>
<dbReference type="Pfam" id="PF17919">
    <property type="entry name" value="RT_RNaseH_2"/>
    <property type="match status" value="1"/>
</dbReference>
<dbReference type="FunFam" id="3.30.70.270:FF:000020">
    <property type="entry name" value="Transposon Tf2-6 polyprotein-like Protein"/>
    <property type="match status" value="1"/>
</dbReference>
<protein>
    <recommendedName>
        <fullName evidence="3">Reverse transcriptase/retrotransposon-derived protein RNase H-like domain-containing protein</fullName>
    </recommendedName>
</protein>
<keyword evidence="5" id="KW-1185">Reference proteome</keyword>
<feature type="region of interest" description="Disordered" evidence="2">
    <location>
        <begin position="349"/>
        <end position="411"/>
    </location>
</feature>
<dbReference type="EMBL" id="BFEA01000512">
    <property type="protein sequence ID" value="GBG85288.1"/>
    <property type="molecule type" value="Genomic_DNA"/>
</dbReference>
<comment type="caution">
    <text evidence="4">The sequence shown here is derived from an EMBL/GenBank/DDBJ whole genome shotgun (WGS) entry which is preliminary data.</text>
</comment>
<dbReference type="InterPro" id="IPR043128">
    <property type="entry name" value="Rev_trsase/Diguanyl_cyclase"/>
</dbReference>
<dbReference type="PANTHER" id="PTHR37984">
    <property type="entry name" value="PROTEIN CBG26694"/>
    <property type="match status" value="1"/>
</dbReference>
<dbReference type="GO" id="GO:0003824">
    <property type="term" value="F:catalytic activity"/>
    <property type="evidence" value="ECO:0007669"/>
    <property type="project" value="UniProtKB-KW"/>
</dbReference>
<sequence length="682" mass="73290">MDELVVVPDHGVTETQLVGLFYRAMAEAFRGQFSAKSEDPATTYDSLSREVVAFEAKSVSLSTFWHKDLDKGKQWKGRTISGQVKTKDSLVLTLDEGSVDEIPYEQIEWRLEDDDSSSSQGRTYAAVAAGRRPQGGGRGQGQGGRGSGNRSQDDQGVGDRGGNRQAGGRGQELRSFLGLANCYRKFVRNFPTIVAPLRKLLRKETIWKWDKDCTFAMKKLKQALIEYPVLKVADPSFPFVVTTDASQYGIGAVVQQDDGNGHRPVEFMSARMPSEKVATSTYERELYALRQVLEHWEHYLLGTHFKVYFDHETLRWLKTQAKMTPKLTSWGLPAAAPTKVMKMAATIASLPTPGSDDELGNGQRRRAAAAGSDDELGNGQRRRAVTTGIDDGHLEEGGQRRETTSAKVGSNGKLFSGQQQDHFDGQHELDNVLPPSGATASVEIYIDSISLECRSATADQNVAPLPVHLSCVDAGVNHTLPGLALKPGEQHSFVMRPSMPVNDAMAAAAGMSGASGGGIDSRRPTVAAAGGGRALASVVGAGGGGAGGSAAGHYRRESKDLAGLTADTLRLQAAAQGMDQGGPPTQGGGPWPGQWPPTAAQSQSQAKYSVIVSCRCSHTESRLQFRHPLSWQPRPPLDLLLSVTMEEQTPLPVATGPSPLFSPQIVVEVERRGHKGTKIGPS</sequence>
<dbReference type="InterPro" id="IPR050951">
    <property type="entry name" value="Retrovirus_Pol_polyprotein"/>
</dbReference>
<keyword evidence="1" id="KW-0511">Multifunctional enzyme</keyword>
<dbReference type="Proteomes" id="UP000265515">
    <property type="component" value="Unassembled WGS sequence"/>
</dbReference>
<feature type="region of interest" description="Disordered" evidence="2">
    <location>
        <begin position="110"/>
        <end position="169"/>
    </location>
</feature>
<accession>A0A388LSH3</accession>
<organism evidence="4 5">
    <name type="scientific">Chara braunii</name>
    <name type="common">Braun's stonewort</name>
    <dbReference type="NCBI Taxonomy" id="69332"/>
    <lineage>
        <taxon>Eukaryota</taxon>
        <taxon>Viridiplantae</taxon>
        <taxon>Streptophyta</taxon>
        <taxon>Charophyceae</taxon>
        <taxon>Charales</taxon>
        <taxon>Characeae</taxon>
        <taxon>Chara</taxon>
    </lineage>
</organism>
<feature type="compositionally biased region" description="Gly residues" evidence="2">
    <location>
        <begin position="158"/>
        <end position="169"/>
    </location>
</feature>
<evidence type="ECO:0000313" key="4">
    <source>
        <dbReference type="EMBL" id="GBG85288.1"/>
    </source>
</evidence>
<feature type="compositionally biased region" description="Basic and acidic residues" evidence="2">
    <location>
        <begin position="390"/>
        <end position="404"/>
    </location>
</feature>
<gene>
    <name evidence="4" type="ORF">CBR_g39856</name>
</gene>
<evidence type="ECO:0000256" key="1">
    <source>
        <dbReference type="ARBA" id="ARBA00023268"/>
    </source>
</evidence>
<dbReference type="InterPro" id="IPR043502">
    <property type="entry name" value="DNA/RNA_pol_sf"/>
</dbReference>
<dbReference type="OrthoDB" id="10047254at2759"/>
<feature type="domain" description="Reverse transcriptase/retrotransposon-derived protein RNase H-like" evidence="3">
    <location>
        <begin position="209"/>
        <end position="307"/>
    </location>
</feature>
<reference evidence="4 5" key="1">
    <citation type="journal article" date="2018" name="Cell">
        <title>The Chara Genome: Secondary Complexity and Implications for Plant Terrestrialization.</title>
        <authorList>
            <person name="Nishiyama T."/>
            <person name="Sakayama H."/>
            <person name="Vries J.D."/>
            <person name="Buschmann H."/>
            <person name="Saint-Marcoux D."/>
            <person name="Ullrich K.K."/>
            <person name="Haas F.B."/>
            <person name="Vanderstraeten L."/>
            <person name="Becker D."/>
            <person name="Lang D."/>
            <person name="Vosolsobe S."/>
            <person name="Rombauts S."/>
            <person name="Wilhelmsson P.K.I."/>
            <person name="Janitza P."/>
            <person name="Kern R."/>
            <person name="Heyl A."/>
            <person name="Rumpler F."/>
            <person name="Villalobos L.I.A.C."/>
            <person name="Clay J.M."/>
            <person name="Skokan R."/>
            <person name="Toyoda A."/>
            <person name="Suzuki Y."/>
            <person name="Kagoshima H."/>
            <person name="Schijlen E."/>
            <person name="Tajeshwar N."/>
            <person name="Catarino B."/>
            <person name="Hetherington A.J."/>
            <person name="Saltykova A."/>
            <person name="Bonnot C."/>
            <person name="Breuninger H."/>
            <person name="Symeonidi A."/>
            <person name="Radhakrishnan G.V."/>
            <person name="Van Nieuwerburgh F."/>
            <person name="Deforce D."/>
            <person name="Chang C."/>
            <person name="Karol K.G."/>
            <person name="Hedrich R."/>
            <person name="Ulvskov P."/>
            <person name="Glockner G."/>
            <person name="Delwiche C.F."/>
            <person name="Petrasek J."/>
            <person name="Van de Peer Y."/>
            <person name="Friml J."/>
            <person name="Beilby M."/>
            <person name="Dolan L."/>
            <person name="Kohara Y."/>
            <person name="Sugano S."/>
            <person name="Fujiyama A."/>
            <person name="Delaux P.-M."/>
            <person name="Quint M."/>
            <person name="TheiBen G."/>
            <person name="Hagemann M."/>
            <person name="Harholt J."/>
            <person name="Dunand C."/>
            <person name="Zachgo S."/>
            <person name="Langdale J."/>
            <person name="Maumus F."/>
            <person name="Straeten D.V.D."/>
            <person name="Gould S.B."/>
            <person name="Rensing S.A."/>
        </authorList>
    </citation>
    <scope>NUCLEOTIDE SEQUENCE [LARGE SCALE GENOMIC DNA]</scope>
    <source>
        <strain evidence="4 5">S276</strain>
    </source>
</reference>
<dbReference type="CDD" id="cd09274">
    <property type="entry name" value="RNase_HI_RT_Ty3"/>
    <property type="match status" value="1"/>
</dbReference>
<name>A0A388LSH3_CHABU</name>